<keyword evidence="7" id="KW-1185">Reference proteome</keyword>
<evidence type="ECO:0000256" key="3">
    <source>
        <dbReference type="ARBA" id="ARBA00023125"/>
    </source>
</evidence>
<evidence type="ECO:0000256" key="4">
    <source>
        <dbReference type="ARBA" id="ARBA00023163"/>
    </source>
</evidence>
<dbReference type="InterPro" id="IPR000847">
    <property type="entry name" value="LysR_HTH_N"/>
</dbReference>
<feature type="domain" description="HTH lysR-type" evidence="5">
    <location>
        <begin position="8"/>
        <end position="65"/>
    </location>
</feature>
<evidence type="ECO:0000313" key="7">
    <source>
        <dbReference type="Proteomes" id="UP000198552"/>
    </source>
</evidence>
<dbReference type="AlphaFoldDB" id="A0A1G9PQ20"/>
<dbReference type="PANTHER" id="PTHR30126:SF4">
    <property type="entry name" value="LYSR FAMILY TRANSCRIPTIONAL REGULATOR"/>
    <property type="match status" value="1"/>
</dbReference>
<evidence type="ECO:0000256" key="2">
    <source>
        <dbReference type="ARBA" id="ARBA00023015"/>
    </source>
</evidence>
<sequence length="322" mass="34493">MHTARNALTPDNLALLQSVADAGSFAAAARAQGLVPSALTYRIRQIEEALDVLLFDRSARQARPTEAGLALLREGARLLEDAEAVAQRVRRVATGWEARFTVCADGVVSPGTLLELVEAFYALQPPTRLKWSDAILSGAAEALALGTADLAIGATLVAPDMAGLRAEPLGEVEFVFALAPHHPLAALPEPLTDATLRAHRLVAVADSARRNPVSMGILPGQDVFTVENMRAKVQAQLRGLGCGFLPAAMVRPYVQAGQLVLRRVARPVRTVQLSYAWRDAGGTPGRALAWWLQQLRSPATRRGLLEQHAWEVAAPAPVARVE</sequence>
<dbReference type="Proteomes" id="UP000198552">
    <property type="component" value="Unassembled WGS sequence"/>
</dbReference>
<dbReference type="EMBL" id="FNHP01000001">
    <property type="protein sequence ID" value="SDM00814.1"/>
    <property type="molecule type" value="Genomic_DNA"/>
</dbReference>
<dbReference type="Pfam" id="PF03466">
    <property type="entry name" value="LysR_substrate"/>
    <property type="match status" value="1"/>
</dbReference>
<dbReference type="GO" id="GO:0003700">
    <property type="term" value="F:DNA-binding transcription factor activity"/>
    <property type="evidence" value="ECO:0007669"/>
    <property type="project" value="InterPro"/>
</dbReference>
<keyword evidence="4" id="KW-0804">Transcription</keyword>
<dbReference type="Gene3D" id="1.10.10.10">
    <property type="entry name" value="Winged helix-like DNA-binding domain superfamily/Winged helix DNA-binding domain"/>
    <property type="match status" value="1"/>
</dbReference>
<protein>
    <submittedName>
        <fullName evidence="6">DNA-binding transcriptional regulator, LysR family</fullName>
    </submittedName>
</protein>
<evidence type="ECO:0000313" key="6">
    <source>
        <dbReference type="EMBL" id="SDM00814.1"/>
    </source>
</evidence>
<reference evidence="7" key="1">
    <citation type="submission" date="2016-10" db="EMBL/GenBank/DDBJ databases">
        <authorList>
            <person name="Varghese N."/>
            <person name="Submissions S."/>
        </authorList>
    </citation>
    <scope>NUCLEOTIDE SEQUENCE [LARGE SCALE GENOMIC DNA]</scope>
    <source>
        <strain evidence="7">EPL6</strain>
    </source>
</reference>
<dbReference type="RefSeq" id="WP_091566380.1">
    <property type="nucleotide sequence ID" value="NZ_FNHP01000001.1"/>
</dbReference>
<comment type="similarity">
    <text evidence="1">Belongs to the LysR transcriptional regulatory family.</text>
</comment>
<keyword evidence="3 6" id="KW-0238">DNA-binding</keyword>
<dbReference type="InterPro" id="IPR036388">
    <property type="entry name" value="WH-like_DNA-bd_sf"/>
</dbReference>
<evidence type="ECO:0000259" key="5">
    <source>
        <dbReference type="PROSITE" id="PS50931"/>
    </source>
</evidence>
<keyword evidence="2" id="KW-0805">Transcription regulation</keyword>
<dbReference type="Pfam" id="PF00126">
    <property type="entry name" value="HTH_1"/>
    <property type="match status" value="1"/>
</dbReference>
<dbReference type="SUPFAM" id="SSF53850">
    <property type="entry name" value="Periplasmic binding protein-like II"/>
    <property type="match status" value="1"/>
</dbReference>
<gene>
    <name evidence="6" type="ORF">SAMN05428957_101555</name>
</gene>
<dbReference type="PANTHER" id="PTHR30126">
    <property type="entry name" value="HTH-TYPE TRANSCRIPTIONAL REGULATOR"/>
    <property type="match status" value="1"/>
</dbReference>
<dbReference type="STRING" id="1527607.SAMN05428957_101555"/>
<name>A0A1G9PQ20_9BURK</name>
<proteinExistence type="inferred from homology"/>
<organism evidence="6 7">
    <name type="scientific">Oryzisolibacter propanilivorax</name>
    <dbReference type="NCBI Taxonomy" id="1527607"/>
    <lineage>
        <taxon>Bacteria</taxon>
        <taxon>Pseudomonadati</taxon>
        <taxon>Pseudomonadota</taxon>
        <taxon>Betaproteobacteria</taxon>
        <taxon>Burkholderiales</taxon>
        <taxon>Comamonadaceae</taxon>
        <taxon>Oryzisolibacter</taxon>
    </lineage>
</organism>
<dbReference type="GO" id="GO:0000976">
    <property type="term" value="F:transcription cis-regulatory region binding"/>
    <property type="evidence" value="ECO:0007669"/>
    <property type="project" value="TreeGrafter"/>
</dbReference>
<dbReference type="PROSITE" id="PS50931">
    <property type="entry name" value="HTH_LYSR"/>
    <property type="match status" value="1"/>
</dbReference>
<dbReference type="InterPro" id="IPR005119">
    <property type="entry name" value="LysR_subst-bd"/>
</dbReference>
<dbReference type="Gene3D" id="3.40.190.10">
    <property type="entry name" value="Periplasmic binding protein-like II"/>
    <property type="match status" value="2"/>
</dbReference>
<dbReference type="OrthoDB" id="5293066at2"/>
<dbReference type="SUPFAM" id="SSF46785">
    <property type="entry name" value="Winged helix' DNA-binding domain"/>
    <property type="match status" value="1"/>
</dbReference>
<evidence type="ECO:0000256" key="1">
    <source>
        <dbReference type="ARBA" id="ARBA00009437"/>
    </source>
</evidence>
<accession>A0A1G9PQ20</accession>
<dbReference type="InterPro" id="IPR036390">
    <property type="entry name" value="WH_DNA-bd_sf"/>
</dbReference>